<evidence type="ECO:0000313" key="1">
    <source>
        <dbReference type="EMBL" id="KAH0810205.1"/>
    </source>
</evidence>
<evidence type="ECO:0000313" key="2">
    <source>
        <dbReference type="Proteomes" id="UP000719412"/>
    </source>
</evidence>
<name>A0A8J6H1U3_TENMO</name>
<dbReference type="AlphaFoldDB" id="A0A8J6H1U3"/>
<sequence length="809" mass="94704">MADQTFASRQEAIDFGKDYEYLVAAYFALILSLNDKIAEFRISTNNKNFGDFDDAVIEIELVNGEEHVVVVQLKHVARPIAQVTLVTKNKRFGLKKYGQEFNTIKASHPKFDCCGTPFKNFHFVLYTNSTLEKFEEIDENWKKLEPVANDRRIESDILIKKCYHSLGRRLGLYDDNNDFIYKFKSEEQDSPDQQFFQQFVFYTQQKNAKEVESSIAKLILNNFPKCDPSAVTSYMNFFSYWCRGDFGHIKLTKQDVRLKLAELLLTTYIPEPCTDNLKYPCEDKIEILSKIFANFDIVLVKDESETDISSRWTNPISGVYQKRYFQQNKYFQQNTRQMPIAAQSEVFNETTLKKLYLTLWHSNLKPLLLKIDEFDANVWKMLELTRNKEEIKKCIIFSRKSLPSDCDWKTFTSLDDLLSCEDIYQKVTEQLSVSLQGRPRISLKQFLASDATLPQIISFKEIMLMLDDSFVLDSDDKKIFPKHYVTRFVPKILINIDALKEVDDLFVVVCADNTEIIKMKLEGVNTVDLNKYLLLDRSRNMNRRVPKPLFSSSRRSQDKNVDKFVIVIDTCTTDQFEQICSMNEDKNCHYVRLVDDRKVEWIRSGGSIDNIRPYQLNYNYSPDNFVRDQEMLSYFDNKLNILCAGPGMGKSVLVDTLKLSCPSSYWVVTVNLNEHVKFLKENHTVDETIEYFLTSQSNDGFIKQIVKSFYLKKKILFLWDSFDEMSHTYAETIITIIKTLATNGHWQWIFSRESLKDCLESAFNTLALTLTKFSQDDQYNYVYSTLKEENENEEEVKQIVHKEFLFKYT</sequence>
<protein>
    <submittedName>
        <fullName evidence="1">Uncharacterized protein</fullName>
    </submittedName>
</protein>
<dbReference type="Gene3D" id="3.40.50.300">
    <property type="entry name" value="P-loop containing nucleotide triphosphate hydrolases"/>
    <property type="match status" value="1"/>
</dbReference>
<keyword evidence="2" id="KW-1185">Reference proteome</keyword>
<accession>A0A8J6H1U3</accession>
<comment type="caution">
    <text evidence="1">The sequence shown here is derived from an EMBL/GenBank/DDBJ whole genome shotgun (WGS) entry which is preliminary data.</text>
</comment>
<gene>
    <name evidence="1" type="ORF">GEV33_012584</name>
</gene>
<organism evidence="1 2">
    <name type="scientific">Tenebrio molitor</name>
    <name type="common">Yellow mealworm beetle</name>
    <dbReference type="NCBI Taxonomy" id="7067"/>
    <lineage>
        <taxon>Eukaryota</taxon>
        <taxon>Metazoa</taxon>
        <taxon>Ecdysozoa</taxon>
        <taxon>Arthropoda</taxon>
        <taxon>Hexapoda</taxon>
        <taxon>Insecta</taxon>
        <taxon>Pterygota</taxon>
        <taxon>Neoptera</taxon>
        <taxon>Endopterygota</taxon>
        <taxon>Coleoptera</taxon>
        <taxon>Polyphaga</taxon>
        <taxon>Cucujiformia</taxon>
        <taxon>Tenebrionidae</taxon>
        <taxon>Tenebrio</taxon>
    </lineage>
</organism>
<dbReference type="Proteomes" id="UP000719412">
    <property type="component" value="Unassembled WGS sequence"/>
</dbReference>
<dbReference type="InterPro" id="IPR027417">
    <property type="entry name" value="P-loop_NTPase"/>
</dbReference>
<reference evidence="1" key="1">
    <citation type="journal article" date="2020" name="J Insects Food Feed">
        <title>The yellow mealworm (Tenebrio molitor) genome: a resource for the emerging insects as food and feed industry.</title>
        <authorList>
            <person name="Eriksson T."/>
            <person name="Andere A."/>
            <person name="Kelstrup H."/>
            <person name="Emery V."/>
            <person name="Picard C."/>
        </authorList>
    </citation>
    <scope>NUCLEOTIDE SEQUENCE</scope>
    <source>
        <strain evidence="1">Stoneville</strain>
        <tissue evidence="1">Whole head</tissue>
    </source>
</reference>
<proteinExistence type="predicted"/>
<reference evidence="1" key="2">
    <citation type="submission" date="2021-08" db="EMBL/GenBank/DDBJ databases">
        <authorList>
            <person name="Eriksson T."/>
        </authorList>
    </citation>
    <scope>NUCLEOTIDE SEQUENCE</scope>
    <source>
        <strain evidence="1">Stoneville</strain>
        <tissue evidence="1">Whole head</tissue>
    </source>
</reference>
<dbReference type="SUPFAM" id="SSF52540">
    <property type="entry name" value="P-loop containing nucleoside triphosphate hydrolases"/>
    <property type="match status" value="1"/>
</dbReference>
<dbReference type="EMBL" id="JABDTM020027652">
    <property type="protein sequence ID" value="KAH0810205.1"/>
    <property type="molecule type" value="Genomic_DNA"/>
</dbReference>